<dbReference type="EMBL" id="JAEMWU010000001">
    <property type="protein sequence ID" value="MBN8206191.1"/>
    <property type="molecule type" value="Genomic_DNA"/>
</dbReference>
<evidence type="ECO:0000259" key="2">
    <source>
        <dbReference type="Pfam" id="PF14340"/>
    </source>
</evidence>
<organism evidence="3 4">
    <name type="scientific">Microbacterium esteraromaticum</name>
    <dbReference type="NCBI Taxonomy" id="57043"/>
    <lineage>
        <taxon>Bacteria</taxon>
        <taxon>Bacillati</taxon>
        <taxon>Actinomycetota</taxon>
        <taxon>Actinomycetes</taxon>
        <taxon>Micrococcales</taxon>
        <taxon>Microbacteriaceae</taxon>
        <taxon>Microbacterium</taxon>
    </lineage>
</organism>
<feature type="transmembrane region" description="Helical" evidence="1">
    <location>
        <begin position="24"/>
        <end position="45"/>
    </location>
</feature>
<gene>
    <name evidence="3" type="ORF">JF543_09475</name>
</gene>
<evidence type="ECO:0000313" key="4">
    <source>
        <dbReference type="Proteomes" id="UP000664385"/>
    </source>
</evidence>
<dbReference type="Pfam" id="PF14340">
    <property type="entry name" value="DUF4395"/>
    <property type="match status" value="1"/>
</dbReference>
<sequence length="176" mass="18835">MRADAPRIGRFVPGYATAVIDERAVRAGAGILFLLGGVSFAAAYFTGRVEIMQPFGMLFLIDMLLRVTAGDRWSPSLALGRLAVRGQRPEWVGAPQKAFAWWLGFGLAAISCASMGVFAAPLWLTLALCSICLTLLFLETAFGICVGCALQARFGRTPPQYCPGDSCVVEQPTPTS</sequence>
<comment type="caution">
    <text evidence="3">The sequence shown here is derived from an EMBL/GenBank/DDBJ whole genome shotgun (WGS) entry which is preliminary data.</text>
</comment>
<dbReference type="AlphaFoldDB" id="A0A939DWI3"/>
<name>A0A939DWI3_9MICO</name>
<feature type="transmembrane region" description="Helical" evidence="1">
    <location>
        <begin position="124"/>
        <end position="150"/>
    </location>
</feature>
<protein>
    <submittedName>
        <fullName evidence="3">DUF4395 domain-containing protein</fullName>
    </submittedName>
</protein>
<feature type="domain" description="DUF4395" evidence="2">
    <location>
        <begin position="20"/>
        <end position="152"/>
    </location>
</feature>
<evidence type="ECO:0000256" key="1">
    <source>
        <dbReference type="SAM" id="Phobius"/>
    </source>
</evidence>
<feature type="transmembrane region" description="Helical" evidence="1">
    <location>
        <begin position="98"/>
        <end position="118"/>
    </location>
</feature>
<keyword evidence="1" id="KW-0812">Transmembrane</keyword>
<keyword evidence="1" id="KW-1133">Transmembrane helix</keyword>
<keyword evidence="1" id="KW-0472">Membrane</keyword>
<dbReference type="InterPro" id="IPR025508">
    <property type="entry name" value="DUF4395"/>
</dbReference>
<feature type="transmembrane region" description="Helical" evidence="1">
    <location>
        <begin position="51"/>
        <end position="69"/>
    </location>
</feature>
<evidence type="ECO:0000313" key="3">
    <source>
        <dbReference type="EMBL" id="MBN8206191.1"/>
    </source>
</evidence>
<accession>A0A939DWI3</accession>
<reference evidence="3" key="1">
    <citation type="submission" date="2020-12" db="EMBL/GenBank/DDBJ databases">
        <title>PHA producing bacteria isolated from mangrove.</title>
        <authorList>
            <person name="Zheng W."/>
            <person name="Yu S."/>
            <person name="Huang Y."/>
        </authorList>
    </citation>
    <scope>NUCLEOTIDE SEQUENCE</scope>
    <source>
        <strain evidence="3">GN8-5</strain>
    </source>
</reference>
<dbReference type="Proteomes" id="UP000664385">
    <property type="component" value="Unassembled WGS sequence"/>
</dbReference>
<proteinExistence type="predicted"/>